<sequence length="639" mass="73256">MASRQERIQQRLRGALRREIRDVDFGLTVPATLRGAPQPLAVQLNPIRTSETPLTQQNPEEDSVIISNLTPRNQASLKHRADVPEGSGGHSNTTRSANANTSKKRRTLVEDDKLLISSQSPRKSARKNNIQNHQFLLDDSESNIVPVSALHDVSSDPIDSNSNRKKNSRADISNLKFERLGRTPSRSQAIQLVTESPTDAPGSGQRIRLIEPISQESIFSSENSIRKRSIDNNSSLSYEGKIEQSKSIAQNLSKLQDKKFINLQALNDVSDDNELDELSPDRSFLQDLRASVRSSRFQSSSVEQEKESLANTIEDESVAKILSTYQKQREENSRHESTDLDLPSIEPTKKKKRQSRPRSYVDSTLENRKTISNFRAKNNKKNHKKRPNDSIPFTVHKLMMPTNLIDEQDDHNNDEILERRKPHLTRRDINWIDVLINVCEEFIGSRIVALKEKLDECNDMTTRKGFKTMYQAVKVFGKELQDHLLEYTLDLDNAHCLERRLREEQKKKLHLREEIMRIRKEREQVARQLDEIRQKHSQAEKETMYLENLNNAIHNLELTMDIAREENFSNCSTKTSTKNHHHNESYTLDFSSTQVLLKSIMHQVTSQRSSSIGGLLMQVKDFNSFLERSAGVLEQRSGA</sequence>
<gene>
    <name evidence="4" type="ORF">EV44_g2471</name>
</gene>
<evidence type="ECO:0000313" key="5">
    <source>
        <dbReference type="Proteomes" id="UP000030854"/>
    </source>
</evidence>
<feature type="region of interest" description="Disordered" evidence="2">
    <location>
        <begin position="72"/>
        <end position="128"/>
    </location>
</feature>
<dbReference type="OMA" id="SVMRIKG"/>
<dbReference type="InterPro" id="IPR048743">
    <property type="entry name" value="AME1"/>
</dbReference>
<evidence type="ECO:0000313" key="4">
    <source>
        <dbReference type="EMBL" id="KHJ33494.1"/>
    </source>
</evidence>
<keyword evidence="5" id="KW-1185">Reference proteome</keyword>
<evidence type="ECO:0000259" key="3">
    <source>
        <dbReference type="Pfam" id="PF20994"/>
    </source>
</evidence>
<feature type="region of interest" description="Disordered" evidence="2">
    <location>
        <begin position="326"/>
        <end position="391"/>
    </location>
</feature>
<organism evidence="4 5">
    <name type="scientific">Uncinula necator</name>
    <name type="common">Grape powdery mildew</name>
    <dbReference type="NCBI Taxonomy" id="52586"/>
    <lineage>
        <taxon>Eukaryota</taxon>
        <taxon>Fungi</taxon>
        <taxon>Dikarya</taxon>
        <taxon>Ascomycota</taxon>
        <taxon>Pezizomycotina</taxon>
        <taxon>Leotiomycetes</taxon>
        <taxon>Erysiphales</taxon>
        <taxon>Erysiphaceae</taxon>
        <taxon>Erysiphe</taxon>
    </lineage>
</organism>
<comment type="caution">
    <text evidence="4">The sequence shown here is derived from an EMBL/GenBank/DDBJ whole genome shotgun (WGS) entry which is preliminary data.</text>
</comment>
<proteinExistence type="predicted"/>
<dbReference type="STRING" id="52586.A0A0B1PA05"/>
<dbReference type="Pfam" id="PF20994">
    <property type="entry name" value="CENPU"/>
    <property type="match status" value="1"/>
</dbReference>
<feature type="region of interest" description="Disordered" evidence="2">
    <location>
        <begin position="152"/>
        <end position="173"/>
    </location>
</feature>
<evidence type="ECO:0000256" key="1">
    <source>
        <dbReference type="SAM" id="Coils"/>
    </source>
</evidence>
<dbReference type="AlphaFoldDB" id="A0A0B1PA05"/>
<feature type="compositionally biased region" description="Basic residues" evidence="2">
    <location>
        <begin position="377"/>
        <end position="386"/>
    </location>
</feature>
<dbReference type="Proteomes" id="UP000030854">
    <property type="component" value="Unassembled WGS sequence"/>
</dbReference>
<protein>
    <submittedName>
        <fullName evidence="4">Putative at hook domain-containing protein</fullName>
    </submittedName>
</protein>
<keyword evidence="1" id="KW-0175">Coiled coil</keyword>
<feature type="compositionally biased region" description="Polar residues" evidence="2">
    <location>
        <begin position="116"/>
        <end position="128"/>
    </location>
</feature>
<name>A0A0B1PA05_UNCNE</name>
<accession>A0A0B1PA05</accession>
<dbReference type="HOGENOM" id="CLU_019416_0_0_1"/>
<feature type="domain" description="Inner kinetochore subunit AME1" evidence="3">
    <location>
        <begin position="425"/>
        <end position="628"/>
    </location>
</feature>
<dbReference type="EMBL" id="JNVN01001400">
    <property type="protein sequence ID" value="KHJ33494.1"/>
    <property type="molecule type" value="Genomic_DNA"/>
</dbReference>
<reference evidence="4 5" key="1">
    <citation type="journal article" date="2014" name="BMC Genomics">
        <title>Adaptive genomic structural variation in the grape powdery mildew pathogen, Erysiphe necator.</title>
        <authorList>
            <person name="Jones L."/>
            <person name="Riaz S."/>
            <person name="Morales-Cruz A."/>
            <person name="Amrine K.C."/>
            <person name="McGuire B."/>
            <person name="Gubler W.D."/>
            <person name="Walker M.A."/>
            <person name="Cantu D."/>
        </authorList>
    </citation>
    <scope>NUCLEOTIDE SEQUENCE [LARGE SCALE GENOMIC DNA]</scope>
    <source>
        <strain evidence="5">c</strain>
    </source>
</reference>
<feature type="compositionally biased region" description="Basic and acidic residues" evidence="2">
    <location>
        <begin position="327"/>
        <end position="338"/>
    </location>
</feature>
<feature type="coiled-coil region" evidence="1">
    <location>
        <begin position="494"/>
        <end position="566"/>
    </location>
</feature>
<evidence type="ECO:0000256" key="2">
    <source>
        <dbReference type="SAM" id="MobiDB-lite"/>
    </source>
</evidence>
<feature type="compositionally biased region" description="Polar residues" evidence="2">
    <location>
        <begin position="90"/>
        <end position="101"/>
    </location>
</feature>